<sequence>MNFTHWVDAINEYVAANASHPIVTVVMWALSVIDGIFPVVPSESVVVALAAIGQPPWWILIPVAAFGAFCGDNLAYWIGRWLGRTKLLTGGERRRKMVTWATRQLRVRGPLVILVARYIPGGRVIVNAMAGATHYSYRVFVPIDVLASILWASYATAIGAGVSSAIGDNHLLAATIGIVGAIIIGAGLDQLIRRLFPSSDKDPEDEEADSADVQ</sequence>
<feature type="transmembrane region" description="Helical" evidence="7">
    <location>
        <begin position="57"/>
        <end position="78"/>
    </location>
</feature>
<reference evidence="9 10" key="1">
    <citation type="submission" date="2017-06" db="EMBL/GenBank/DDBJ databases">
        <authorList>
            <consortium name="Pathogen Informatics"/>
        </authorList>
    </citation>
    <scope>NUCLEOTIDE SEQUENCE [LARGE SCALE GENOMIC DNA]</scope>
    <source>
        <strain evidence="9 10">NCTC11865</strain>
    </source>
</reference>
<dbReference type="Proteomes" id="UP000215332">
    <property type="component" value="Chromosome 1"/>
</dbReference>
<dbReference type="KEGG" id="cgrn:4412665_00967"/>
<accession>A0A239WG98</accession>
<keyword evidence="3 7" id="KW-1003">Cell membrane</keyword>
<keyword evidence="6 7" id="KW-0472">Membrane</keyword>
<feature type="domain" description="VTT" evidence="8">
    <location>
        <begin position="40"/>
        <end position="160"/>
    </location>
</feature>
<proteinExistence type="inferred from homology"/>
<evidence type="ECO:0000313" key="10">
    <source>
        <dbReference type="Proteomes" id="UP000215332"/>
    </source>
</evidence>
<evidence type="ECO:0000256" key="7">
    <source>
        <dbReference type="RuleBase" id="RU367016"/>
    </source>
</evidence>
<evidence type="ECO:0000256" key="1">
    <source>
        <dbReference type="ARBA" id="ARBA00004651"/>
    </source>
</evidence>
<keyword evidence="5 7" id="KW-1133">Transmembrane helix</keyword>
<comment type="similarity">
    <text evidence="2 7">Belongs to the DedA family.</text>
</comment>
<dbReference type="RefSeq" id="WP_021104485.1">
    <property type="nucleotide sequence ID" value="NZ_JAPJOE010000012.1"/>
</dbReference>
<dbReference type="PANTHER" id="PTHR30353:SF15">
    <property type="entry name" value="INNER MEMBRANE PROTEIN YABI"/>
    <property type="match status" value="1"/>
</dbReference>
<evidence type="ECO:0000256" key="4">
    <source>
        <dbReference type="ARBA" id="ARBA00022692"/>
    </source>
</evidence>
<dbReference type="PANTHER" id="PTHR30353">
    <property type="entry name" value="INNER MEMBRANE PROTEIN DEDA-RELATED"/>
    <property type="match status" value="1"/>
</dbReference>
<protein>
    <submittedName>
        <fullName evidence="9">Inner membrane protein YghB</fullName>
    </submittedName>
</protein>
<organism evidence="9 10">
    <name type="scientific">Cutibacterium granulosum</name>
    <dbReference type="NCBI Taxonomy" id="33011"/>
    <lineage>
        <taxon>Bacteria</taxon>
        <taxon>Bacillati</taxon>
        <taxon>Actinomycetota</taxon>
        <taxon>Actinomycetes</taxon>
        <taxon>Propionibacteriales</taxon>
        <taxon>Propionibacteriaceae</taxon>
        <taxon>Cutibacterium</taxon>
    </lineage>
</organism>
<gene>
    <name evidence="9" type="primary">yghB</name>
    <name evidence="9" type="ORF">SAMEA4412665_00967</name>
</gene>
<dbReference type="AlphaFoldDB" id="A0A239WG98"/>
<dbReference type="InterPro" id="IPR032818">
    <property type="entry name" value="DedA-like"/>
</dbReference>
<dbReference type="Pfam" id="PF09335">
    <property type="entry name" value="VTT_dom"/>
    <property type="match status" value="1"/>
</dbReference>
<evidence type="ECO:0000256" key="5">
    <source>
        <dbReference type="ARBA" id="ARBA00022989"/>
    </source>
</evidence>
<keyword evidence="4 7" id="KW-0812">Transmembrane</keyword>
<evidence type="ECO:0000256" key="6">
    <source>
        <dbReference type="ARBA" id="ARBA00023136"/>
    </source>
</evidence>
<dbReference type="eggNOG" id="COG0586">
    <property type="taxonomic scope" value="Bacteria"/>
</dbReference>
<evidence type="ECO:0000259" key="8">
    <source>
        <dbReference type="Pfam" id="PF09335"/>
    </source>
</evidence>
<name>A0A239WG98_9ACTN</name>
<dbReference type="GO" id="GO:0005886">
    <property type="term" value="C:plasma membrane"/>
    <property type="evidence" value="ECO:0007669"/>
    <property type="project" value="UniProtKB-SubCell"/>
</dbReference>
<feature type="transmembrane region" description="Helical" evidence="7">
    <location>
        <begin position="172"/>
        <end position="192"/>
    </location>
</feature>
<dbReference type="InterPro" id="IPR032816">
    <property type="entry name" value="VTT_dom"/>
</dbReference>
<evidence type="ECO:0000313" key="9">
    <source>
        <dbReference type="EMBL" id="SNV33521.1"/>
    </source>
</evidence>
<dbReference type="EMBL" id="LT906441">
    <property type="protein sequence ID" value="SNV33521.1"/>
    <property type="molecule type" value="Genomic_DNA"/>
</dbReference>
<feature type="transmembrane region" description="Helical" evidence="7">
    <location>
        <begin position="145"/>
        <end position="166"/>
    </location>
</feature>
<evidence type="ECO:0000256" key="2">
    <source>
        <dbReference type="ARBA" id="ARBA00010792"/>
    </source>
</evidence>
<comment type="caution">
    <text evidence="7">Lacks conserved residue(s) required for the propagation of feature annotation.</text>
</comment>
<evidence type="ECO:0000256" key="3">
    <source>
        <dbReference type="ARBA" id="ARBA00022475"/>
    </source>
</evidence>
<comment type="subcellular location">
    <subcellularLocation>
        <location evidence="1 7">Cell membrane</location>
        <topology evidence="1 7">Multi-pass membrane protein</topology>
    </subcellularLocation>
</comment>